<keyword evidence="4" id="KW-0804">Transcription</keyword>
<dbReference type="CDD" id="cd00383">
    <property type="entry name" value="trans_reg_C"/>
    <property type="match status" value="1"/>
</dbReference>
<dbReference type="Proteomes" id="UP001299608">
    <property type="component" value="Unassembled WGS sequence"/>
</dbReference>
<keyword evidence="2" id="KW-0805">Transcription regulation</keyword>
<evidence type="ECO:0000256" key="6">
    <source>
        <dbReference type="PROSITE-ProRule" id="PRU00169"/>
    </source>
</evidence>
<evidence type="ECO:0000256" key="2">
    <source>
        <dbReference type="ARBA" id="ARBA00023015"/>
    </source>
</evidence>
<dbReference type="InterPro" id="IPR039420">
    <property type="entry name" value="WalR-like"/>
</dbReference>
<dbReference type="PROSITE" id="PS51755">
    <property type="entry name" value="OMPR_PHOB"/>
    <property type="match status" value="1"/>
</dbReference>
<evidence type="ECO:0000313" key="10">
    <source>
        <dbReference type="EMBL" id="MCG4743835.1"/>
    </source>
</evidence>
<dbReference type="RefSeq" id="WP_117556936.1">
    <property type="nucleotide sequence ID" value="NZ_BAABZL010000001.1"/>
</dbReference>
<keyword evidence="3 7" id="KW-0238">DNA-binding</keyword>
<dbReference type="InterPro" id="IPR001867">
    <property type="entry name" value="OmpR/PhoB-type_DNA-bd"/>
</dbReference>
<reference evidence="11" key="2">
    <citation type="submission" date="2020-02" db="EMBL/GenBank/DDBJ databases">
        <authorList>
            <person name="Littmann E."/>
            <person name="Sorbara M."/>
        </authorList>
    </citation>
    <scope>NUCLEOTIDE SEQUENCE</scope>
    <source>
        <strain evidence="11">MSK.1.17</strain>
    </source>
</reference>
<protein>
    <recommendedName>
        <fullName evidence="1">Stage 0 sporulation protein A homolog</fullName>
    </recommendedName>
</protein>
<dbReference type="PANTHER" id="PTHR48111:SF50">
    <property type="entry name" value="KDP OPERON TRANSCRIPTIONAL REGULATORY PROTEIN KDPE"/>
    <property type="match status" value="1"/>
</dbReference>
<sequence>MNQYTVLIIHNDEIMQKLMEHTTGTENYRFCQAGNGLGGLSLFYAGHPDMVLLDLVLPDMDGMEVLKLIRQESGIPVIIVTSKTDEAAMVKALDCGADDFVAKSCNAEELLARIRAALRHREDQRPVKDDTFRMDYLEMDFEKRKVYVHGKPVHLTPVEYKILILLVANRGKVLTNSYIQHEIWGNDNTGDYRRLRVFMANVRKKIGDQAGHPRFIRTEIGVGYRFADE</sequence>
<name>A0AAX1SS07_9FIRM</name>
<dbReference type="Gene3D" id="3.40.50.2300">
    <property type="match status" value="1"/>
</dbReference>
<dbReference type="GO" id="GO:0000976">
    <property type="term" value="F:transcription cis-regulatory region binding"/>
    <property type="evidence" value="ECO:0007669"/>
    <property type="project" value="TreeGrafter"/>
</dbReference>
<dbReference type="GO" id="GO:0005829">
    <property type="term" value="C:cytosol"/>
    <property type="evidence" value="ECO:0007669"/>
    <property type="project" value="TreeGrafter"/>
</dbReference>
<evidence type="ECO:0000259" key="9">
    <source>
        <dbReference type="PROSITE" id="PS51755"/>
    </source>
</evidence>
<dbReference type="InterPro" id="IPR036388">
    <property type="entry name" value="WH-like_DNA-bd_sf"/>
</dbReference>
<dbReference type="InterPro" id="IPR011006">
    <property type="entry name" value="CheY-like_superfamily"/>
</dbReference>
<comment type="caution">
    <text evidence="10">The sequence shown here is derived from an EMBL/GenBank/DDBJ whole genome shotgun (WGS) entry which is preliminary data.</text>
</comment>
<dbReference type="EMBL" id="JAKNGE010000001">
    <property type="protein sequence ID" value="MCG4743835.1"/>
    <property type="molecule type" value="Genomic_DNA"/>
</dbReference>
<dbReference type="PANTHER" id="PTHR48111">
    <property type="entry name" value="REGULATOR OF RPOS"/>
    <property type="match status" value="1"/>
</dbReference>
<evidence type="ECO:0000256" key="7">
    <source>
        <dbReference type="PROSITE-ProRule" id="PRU01091"/>
    </source>
</evidence>
<accession>A0AAX1SS07</accession>
<dbReference type="Pfam" id="PF00072">
    <property type="entry name" value="Response_reg"/>
    <property type="match status" value="1"/>
</dbReference>
<dbReference type="Gene3D" id="1.10.10.10">
    <property type="entry name" value="Winged helix-like DNA-binding domain superfamily/Winged helix DNA-binding domain"/>
    <property type="match status" value="1"/>
</dbReference>
<dbReference type="SMART" id="SM00448">
    <property type="entry name" value="REC"/>
    <property type="match status" value="1"/>
</dbReference>
<dbReference type="GO" id="GO:0032993">
    <property type="term" value="C:protein-DNA complex"/>
    <property type="evidence" value="ECO:0007669"/>
    <property type="project" value="TreeGrafter"/>
</dbReference>
<dbReference type="Proteomes" id="UP000669239">
    <property type="component" value="Unassembled WGS sequence"/>
</dbReference>
<dbReference type="GeneID" id="97204068"/>
<evidence type="ECO:0000259" key="8">
    <source>
        <dbReference type="PROSITE" id="PS50110"/>
    </source>
</evidence>
<dbReference type="EMBL" id="JAAITT010000021">
    <property type="protein sequence ID" value="NSJ50059.1"/>
    <property type="molecule type" value="Genomic_DNA"/>
</dbReference>
<evidence type="ECO:0000313" key="12">
    <source>
        <dbReference type="Proteomes" id="UP000669239"/>
    </source>
</evidence>
<comment type="function">
    <text evidence="5">May play the central regulatory role in sporulation. It may be an element of the effector pathway responsible for the activation of sporulation genes in response to nutritional stress. Spo0A may act in concert with spo0H (a sigma factor) to control the expression of some genes that are critical to the sporulation process.</text>
</comment>
<evidence type="ECO:0000256" key="1">
    <source>
        <dbReference type="ARBA" id="ARBA00018672"/>
    </source>
</evidence>
<evidence type="ECO:0000313" key="13">
    <source>
        <dbReference type="Proteomes" id="UP001299608"/>
    </source>
</evidence>
<keyword evidence="6" id="KW-0597">Phosphoprotein</keyword>
<feature type="domain" description="Response regulatory" evidence="8">
    <location>
        <begin position="5"/>
        <end position="118"/>
    </location>
</feature>
<gene>
    <name evidence="11" type="ORF">G5B36_15315</name>
    <name evidence="10" type="ORF">L0N08_00240</name>
</gene>
<reference evidence="10" key="3">
    <citation type="submission" date="2022-01" db="EMBL/GenBank/DDBJ databases">
        <title>Collection of gut derived symbiotic bacterial strains cultured from healthy donors.</title>
        <authorList>
            <person name="Lin H."/>
            <person name="Kohout C."/>
            <person name="Waligurski E."/>
            <person name="Pamer E.G."/>
        </authorList>
    </citation>
    <scope>NUCLEOTIDE SEQUENCE</scope>
    <source>
        <strain evidence="10">DFI.6.55</strain>
    </source>
</reference>
<feature type="DNA-binding region" description="OmpR/PhoB-type" evidence="7">
    <location>
        <begin position="129"/>
        <end position="228"/>
    </location>
</feature>
<evidence type="ECO:0000256" key="4">
    <source>
        <dbReference type="ARBA" id="ARBA00023163"/>
    </source>
</evidence>
<evidence type="ECO:0000256" key="5">
    <source>
        <dbReference type="ARBA" id="ARBA00024867"/>
    </source>
</evidence>
<reference evidence="11 12" key="1">
    <citation type="journal article" date="2020" name="Cell Host Microbe">
        <title>Functional and Genomic Variation between Human-Derived Isolates of Lachnospiraceae Reveals Inter- and Intra-Species Diversity.</title>
        <authorList>
            <person name="Sorbara M.T."/>
            <person name="Littmann E.R."/>
            <person name="Fontana E."/>
            <person name="Moody T.U."/>
            <person name="Kohout C.E."/>
            <person name="Gjonbalaj M."/>
            <person name="Eaton V."/>
            <person name="Seok R."/>
            <person name="Leiner I.M."/>
            <person name="Pamer E.G."/>
        </authorList>
    </citation>
    <scope>NUCLEOTIDE SEQUENCE [LARGE SCALE GENOMIC DNA]</scope>
    <source>
        <strain evidence="11 12">MSK.1.17</strain>
    </source>
</reference>
<dbReference type="GO" id="GO:0000156">
    <property type="term" value="F:phosphorelay response regulator activity"/>
    <property type="evidence" value="ECO:0007669"/>
    <property type="project" value="TreeGrafter"/>
</dbReference>
<dbReference type="SUPFAM" id="SSF52172">
    <property type="entry name" value="CheY-like"/>
    <property type="match status" value="1"/>
</dbReference>
<evidence type="ECO:0000256" key="3">
    <source>
        <dbReference type="ARBA" id="ARBA00023125"/>
    </source>
</evidence>
<dbReference type="GO" id="GO:0006355">
    <property type="term" value="P:regulation of DNA-templated transcription"/>
    <property type="evidence" value="ECO:0007669"/>
    <property type="project" value="InterPro"/>
</dbReference>
<organism evidence="10 13">
    <name type="scientific">Enterocloster aldenensis</name>
    <dbReference type="NCBI Taxonomy" id="358742"/>
    <lineage>
        <taxon>Bacteria</taxon>
        <taxon>Bacillati</taxon>
        <taxon>Bacillota</taxon>
        <taxon>Clostridia</taxon>
        <taxon>Lachnospirales</taxon>
        <taxon>Lachnospiraceae</taxon>
        <taxon>Enterocloster</taxon>
    </lineage>
</organism>
<dbReference type="SMART" id="SM00862">
    <property type="entry name" value="Trans_reg_C"/>
    <property type="match status" value="1"/>
</dbReference>
<dbReference type="InterPro" id="IPR001789">
    <property type="entry name" value="Sig_transdc_resp-reg_receiver"/>
</dbReference>
<feature type="domain" description="OmpR/PhoB-type" evidence="9">
    <location>
        <begin position="129"/>
        <end position="228"/>
    </location>
</feature>
<dbReference type="Pfam" id="PF00486">
    <property type="entry name" value="Trans_reg_C"/>
    <property type="match status" value="1"/>
</dbReference>
<dbReference type="PROSITE" id="PS50110">
    <property type="entry name" value="RESPONSE_REGULATORY"/>
    <property type="match status" value="1"/>
</dbReference>
<dbReference type="AlphaFoldDB" id="A0AAX1SS07"/>
<feature type="modified residue" description="4-aspartylphosphate" evidence="6">
    <location>
        <position position="54"/>
    </location>
</feature>
<evidence type="ECO:0000313" key="11">
    <source>
        <dbReference type="EMBL" id="NSJ50059.1"/>
    </source>
</evidence>
<proteinExistence type="predicted"/>
<keyword evidence="12" id="KW-1185">Reference proteome</keyword>